<dbReference type="PANTHER" id="PTHR43162:SF1">
    <property type="entry name" value="PRESTALK A DIFFERENTIATION PROTEIN A"/>
    <property type="match status" value="1"/>
</dbReference>
<feature type="domain" description="NAD(P)-binding" evidence="1">
    <location>
        <begin position="24"/>
        <end position="182"/>
    </location>
</feature>
<dbReference type="Gene3D" id="3.40.50.720">
    <property type="entry name" value="NAD(P)-binding Rossmann-like Domain"/>
    <property type="match status" value="1"/>
</dbReference>
<dbReference type="EMBL" id="BMRB01000002">
    <property type="protein sequence ID" value="GGS34076.1"/>
    <property type="molecule type" value="Genomic_DNA"/>
</dbReference>
<evidence type="ECO:0000313" key="3">
    <source>
        <dbReference type="Proteomes" id="UP000660680"/>
    </source>
</evidence>
<dbReference type="InterPro" id="IPR016040">
    <property type="entry name" value="NAD(P)-bd_dom"/>
</dbReference>
<proteinExistence type="predicted"/>
<comment type="caution">
    <text evidence="2">The sequence shown here is derived from an EMBL/GenBank/DDBJ whole genome shotgun (WGS) entry which is preliminary data.</text>
</comment>
<protein>
    <submittedName>
        <fullName evidence="2">NmrA family protein</fullName>
    </submittedName>
</protein>
<gene>
    <name evidence="2" type="ORF">GCM10010171_30540</name>
</gene>
<dbReference type="Pfam" id="PF13460">
    <property type="entry name" value="NAD_binding_10"/>
    <property type="match status" value="1"/>
</dbReference>
<dbReference type="InterPro" id="IPR051604">
    <property type="entry name" value="Ergot_Alk_Oxidoreductase"/>
</dbReference>
<organism evidence="2 3">
    <name type="scientific">Actinokineospora fastidiosa</name>
    <dbReference type="NCBI Taxonomy" id="1816"/>
    <lineage>
        <taxon>Bacteria</taxon>
        <taxon>Bacillati</taxon>
        <taxon>Actinomycetota</taxon>
        <taxon>Actinomycetes</taxon>
        <taxon>Pseudonocardiales</taxon>
        <taxon>Pseudonocardiaceae</taxon>
        <taxon>Actinokineospora</taxon>
    </lineage>
</organism>
<evidence type="ECO:0000313" key="2">
    <source>
        <dbReference type="EMBL" id="GGS34076.1"/>
    </source>
</evidence>
<dbReference type="SUPFAM" id="SSF51735">
    <property type="entry name" value="NAD(P)-binding Rossmann-fold domains"/>
    <property type="match status" value="1"/>
</dbReference>
<sequence length="279" mass="29870">MVGRLSVPCDGVAGMAKNDILVLGASGTTGRRVVAGLRARALPVRPASRSGAVRFDWSDPATWEPALAGASRLYLMAPHELPVDPAFVHQAVDQGVERIVLLSSRAIEVMGDERLQAAERTVRDSGAEWTIIRPDWFNQNFDEGVFRPAVDAGELAVPLADTRFPFIDADDIAAVATTALTEDGHAGLTYEITGPEALSFADALERIGKATGRTITFHDTPDAYRAAMSALGLPAEQIDQEITAFTALQAQGDGTPTDTVHRVTGRAPKDFDTYVAEAW</sequence>
<keyword evidence="3" id="KW-1185">Reference proteome</keyword>
<accession>A0A918GFF0</accession>
<reference evidence="2" key="2">
    <citation type="submission" date="2020-09" db="EMBL/GenBank/DDBJ databases">
        <authorList>
            <person name="Sun Q."/>
            <person name="Ohkuma M."/>
        </authorList>
    </citation>
    <scope>NUCLEOTIDE SEQUENCE</scope>
    <source>
        <strain evidence="2">JCM 3276</strain>
    </source>
</reference>
<dbReference type="Proteomes" id="UP000660680">
    <property type="component" value="Unassembled WGS sequence"/>
</dbReference>
<dbReference type="AlphaFoldDB" id="A0A918GFF0"/>
<reference evidence="2" key="1">
    <citation type="journal article" date="2014" name="Int. J. Syst. Evol. Microbiol.">
        <title>Complete genome sequence of Corynebacterium casei LMG S-19264T (=DSM 44701T), isolated from a smear-ripened cheese.</title>
        <authorList>
            <consortium name="US DOE Joint Genome Institute (JGI-PGF)"/>
            <person name="Walter F."/>
            <person name="Albersmeier A."/>
            <person name="Kalinowski J."/>
            <person name="Ruckert C."/>
        </authorList>
    </citation>
    <scope>NUCLEOTIDE SEQUENCE</scope>
    <source>
        <strain evidence="2">JCM 3276</strain>
    </source>
</reference>
<dbReference type="InterPro" id="IPR036291">
    <property type="entry name" value="NAD(P)-bd_dom_sf"/>
</dbReference>
<dbReference type="PANTHER" id="PTHR43162">
    <property type="match status" value="1"/>
</dbReference>
<name>A0A918GFF0_9PSEU</name>
<evidence type="ECO:0000259" key="1">
    <source>
        <dbReference type="Pfam" id="PF13460"/>
    </source>
</evidence>
<dbReference type="Gene3D" id="3.90.25.10">
    <property type="entry name" value="UDP-galactose 4-epimerase, domain 1"/>
    <property type="match status" value="1"/>
</dbReference>